<sequence length="231" mass="25567">MKRDLDIRIGTHEPDWIIPGPSSLYYIASGAFRFNSSFRFAIPDNLMRLLDFAAQGSDEHIRFLSRIVLEDHADQESLPADEIISNLRGIFRELQSLDRLLIIADEAIEPSVEEAIAGSFGDSDYEIALSPRRNFIREYFTKALSWSKKNGAVIIESTKKSFVALGDYIVSLQLPQKVDAIVEDKQSFMNRLFSFDGGKGVQWVIGVSIAVGGLSVLPIGAVGVGLAFIDP</sequence>
<gene>
    <name evidence="2" type="ORF">NC99_09960</name>
</gene>
<evidence type="ECO:0000313" key="2">
    <source>
        <dbReference type="EMBL" id="KOH46218.1"/>
    </source>
</evidence>
<dbReference type="RefSeq" id="WP_157624448.1">
    <property type="nucleotide sequence ID" value="NZ_LGIA01000041.1"/>
</dbReference>
<keyword evidence="1" id="KW-0812">Transmembrane</keyword>
<feature type="transmembrane region" description="Helical" evidence="1">
    <location>
        <begin position="203"/>
        <end position="229"/>
    </location>
</feature>
<dbReference type="EMBL" id="LGIA01000041">
    <property type="protein sequence ID" value="KOH46218.1"/>
    <property type="molecule type" value="Genomic_DNA"/>
</dbReference>
<name>A0A0L8VD03_9BACT</name>
<keyword evidence="1" id="KW-0472">Membrane</keyword>
<evidence type="ECO:0000313" key="3">
    <source>
        <dbReference type="Proteomes" id="UP000036958"/>
    </source>
</evidence>
<dbReference type="OrthoDB" id="9849641at2"/>
<evidence type="ECO:0000256" key="1">
    <source>
        <dbReference type="SAM" id="Phobius"/>
    </source>
</evidence>
<organism evidence="2 3">
    <name type="scientific">Sunxiuqinia dokdonensis</name>
    <dbReference type="NCBI Taxonomy" id="1409788"/>
    <lineage>
        <taxon>Bacteria</taxon>
        <taxon>Pseudomonadati</taxon>
        <taxon>Bacteroidota</taxon>
        <taxon>Bacteroidia</taxon>
        <taxon>Marinilabiliales</taxon>
        <taxon>Prolixibacteraceae</taxon>
        <taxon>Sunxiuqinia</taxon>
    </lineage>
</organism>
<keyword evidence="1" id="KW-1133">Transmembrane helix</keyword>
<comment type="caution">
    <text evidence="2">The sequence shown here is derived from an EMBL/GenBank/DDBJ whole genome shotgun (WGS) entry which is preliminary data.</text>
</comment>
<reference evidence="3" key="1">
    <citation type="submission" date="2015-07" db="EMBL/GenBank/DDBJ databases">
        <title>Genome sequencing of Sunxiuqinia dokdonensis strain SK.</title>
        <authorList>
            <person name="Ahn S."/>
            <person name="Kim B.-C."/>
        </authorList>
    </citation>
    <scope>NUCLEOTIDE SEQUENCE [LARGE SCALE GENOMIC DNA]</scope>
    <source>
        <strain evidence="3">SK</strain>
    </source>
</reference>
<protein>
    <submittedName>
        <fullName evidence="2">Uncharacterized protein</fullName>
    </submittedName>
</protein>
<accession>A0A0L8VD03</accession>
<dbReference type="AlphaFoldDB" id="A0A0L8VD03"/>
<dbReference type="Proteomes" id="UP000036958">
    <property type="component" value="Unassembled WGS sequence"/>
</dbReference>
<keyword evidence="3" id="KW-1185">Reference proteome</keyword>
<proteinExistence type="predicted"/>